<keyword evidence="2" id="KW-1185">Reference proteome</keyword>
<dbReference type="EMBL" id="JBANRG010000001">
    <property type="protein sequence ID" value="KAK7472304.1"/>
    <property type="molecule type" value="Genomic_DNA"/>
</dbReference>
<proteinExistence type="predicted"/>
<sequence>MAKPTQSAKSGSDWTENELSAFNIHTINVPAEEFFGTHLADISLDHLPQAIVKQEQGSGPLCDEELMFFDYLCDASIEEDSAVDDFVAFMLRIMKYEGNGRRICLRKKLKMTMCSNTVVTTPDVSIVYRNTILLEVQEDKRTIDLKNPVPKLVAGMLAAFYNLNLDRKAKGRNSLDTKIFPSIVMYGAVPVFFLFEITQDLVAAVQAGTSPPHETLLKRCIPPVKNPDNYVSEGMFSLENRRAALKCFEAFKRFLVVDI</sequence>
<evidence type="ECO:0000313" key="1">
    <source>
        <dbReference type="EMBL" id="KAK7472304.1"/>
    </source>
</evidence>
<organism evidence="1 2">
    <name type="scientific">Marasmiellus scandens</name>
    <dbReference type="NCBI Taxonomy" id="2682957"/>
    <lineage>
        <taxon>Eukaryota</taxon>
        <taxon>Fungi</taxon>
        <taxon>Dikarya</taxon>
        <taxon>Basidiomycota</taxon>
        <taxon>Agaricomycotina</taxon>
        <taxon>Agaricomycetes</taxon>
        <taxon>Agaricomycetidae</taxon>
        <taxon>Agaricales</taxon>
        <taxon>Marasmiineae</taxon>
        <taxon>Omphalotaceae</taxon>
        <taxon>Marasmiellus</taxon>
    </lineage>
</organism>
<comment type="caution">
    <text evidence="1">The sequence shown here is derived from an EMBL/GenBank/DDBJ whole genome shotgun (WGS) entry which is preliminary data.</text>
</comment>
<reference evidence="1 2" key="1">
    <citation type="submission" date="2024-01" db="EMBL/GenBank/DDBJ databases">
        <title>A draft genome for the cacao thread blight pathogen Marasmiellus scandens.</title>
        <authorList>
            <person name="Baruah I.K."/>
            <person name="Leung J."/>
            <person name="Bukari Y."/>
            <person name="Amoako-Attah I."/>
            <person name="Meinhardt L.W."/>
            <person name="Bailey B.A."/>
            <person name="Cohen S.P."/>
        </authorList>
    </citation>
    <scope>NUCLEOTIDE SEQUENCE [LARGE SCALE GENOMIC DNA]</scope>
    <source>
        <strain evidence="1 2">GH-19</strain>
    </source>
</reference>
<accession>A0ABR1K4F3</accession>
<name>A0ABR1K4F3_9AGAR</name>
<gene>
    <name evidence="1" type="ORF">VKT23_000424</name>
</gene>
<evidence type="ECO:0000313" key="2">
    <source>
        <dbReference type="Proteomes" id="UP001498398"/>
    </source>
</evidence>
<dbReference type="Proteomes" id="UP001498398">
    <property type="component" value="Unassembled WGS sequence"/>
</dbReference>
<protein>
    <submittedName>
        <fullName evidence="1">Uncharacterized protein</fullName>
    </submittedName>
</protein>